<organism evidence="1">
    <name type="scientific">candidate division WOR-3 bacterium</name>
    <dbReference type="NCBI Taxonomy" id="2052148"/>
    <lineage>
        <taxon>Bacteria</taxon>
        <taxon>Bacteria division WOR-3</taxon>
    </lineage>
</organism>
<dbReference type="EMBL" id="DTGZ01000027">
    <property type="protein sequence ID" value="HGV96947.1"/>
    <property type="molecule type" value="Genomic_DNA"/>
</dbReference>
<dbReference type="AlphaFoldDB" id="A0A7C4TAL5"/>
<gene>
    <name evidence="1" type="ORF">ENV60_01445</name>
</gene>
<name>A0A7C4TAL5_UNCW3</name>
<reference evidence="1" key="1">
    <citation type="journal article" date="2020" name="mSystems">
        <title>Genome- and Community-Level Interaction Insights into Carbon Utilization and Element Cycling Functions of Hydrothermarchaeota in Hydrothermal Sediment.</title>
        <authorList>
            <person name="Zhou Z."/>
            <person name="Liu Y."/>
            <person name="Xu W."/>
            <person name="Pan J."/>
            <person name="Luo Z.H."/>
            <person name="Li M."/>
        </authorList>
    </citation>
    <scope>NUCLEOTIDE SEQUENCE [LARGE SCALE GENOMIC DNA]</scope>
    <source>
        <strain evidence="1">SpSt-774</strain>
    </source>
</reference>
<sequence length="171" mass="19672">MNLIMLIIAGLNLYFLRESADLLVKYLPEKEVAQVIVYYSFSDAHWDSVIAQVKGDCWEAVITSPETLNLVGIYIKYPDGIIDDNKGMLYCYEVKRSPRMILPLSISDLEAVLKQARKKIAQKKHLDEAITLLEYVDRMLEKIPYRVGTELEIKRNVMSGEVEELKKTMGR</sequence>
<comment type="caution">
    <text evidence="1">The sequence shown here is derived from an EMBL/GenBank/DDBJ whole genome shotgun (WGS) entry which is preliminary data.</text>
</comment>
<evidence type="ECO:0000313" key="1">
    <source>
        <dbReference type="EMBL" id="HGV96947.1"/>
    </source>
</evidence>
<protein>
    <submittedName>
        <fullName evidence="1">Uncharacterized protein</fullName>
    </submittedName>
</protein>
<accession>A0A7C4TAL5</accession>
<proteinExistence type="predicted"/>